<organism evidence="1 2">
    <name type="scientific">Clostridium faecium</name>
    <dbReference type="NCBI Taxonomy" id="2762223"/>
    <lineage>
        <taxon>Bacteria</taxon>
        <taxon>Bacillati</taxon>
        <taxon>Bacillota</taxon>
        <taxon>Clostridia</taxon>
        <taxon>Eubacteriales</taxon>
        <taxon>Clostridiaceae</taxon>
        <taxon>Clostridium</taxon>
    </lineage>
</organism>
<evidence type="ECO:0000313" key="1">
    <source>
        <dbReference type="EMBL" id="MBD8046867.1"/>
    </source>
</evidence>
<sequence>MIKILILVLSELSSGELTIGYEFGSRLSKDKYCVKYIIPEKFINYLKDKNQSYISLNINDGALINKNKVDQFIKKYKPDFMLISDVFTNEYSRIWSGISMKMLKNYNIPLIGVDEYQYLSTNYTPDYYGGIFEKLPPLLNECNYILRDCPINVNRIDQDKNIKCFSLYNQNLKLTETKKLSVRERLHINSNDKLIFYASSSWETINYNRIPSLGVFFKWLPKILQNYLNDLENKIALIHVGPNPWNEDQCKNFKYIHFNNLKPSDYDDYLLSSDLFITTNVVSVTLTKAVYGNVPSIVLQNYKYIDFKKLQLALQKRPEWYKKMAKELKCVFPFRAGFFGWYKLLEEVLKDNEYTNTFEVVQLFKYDEVITKLNTYLFNENEIHDLQERQSCYVTKILGLPSPEMIIDELVVNETRKKELCYV</sequence>
<gene>
    <name evidence="1" type="ORF">H9637_07400</name>
</gene>
<evidence type="ECO:0008006" key="3">
    <source>
        <dbReference type="Google" id="ProtNLM"/>
    </source>
</evidence>
<protein>
    <recommendedName>
        <fullName evidence="3">Glycosyltransferase family 1 protein</fullName>
    </recommendedName>
</protein>
<name>A0ABR8YRJ0_9CLOT</name>
<accession>A0ABR8YRJ0</accession>
<dbReference type="Pfam" id="PF19892">
    <property type="entry name" value="DUF6365"/>
    <property type="match status" value="1"/>
</dbReference>
<proteinExistence type="predicted"/>
<reference evidence="1 2" key="1">
    <citation type="submission" date="2020-08" db="EMBL/GenBank/DDBJ databases">
        <title>A Genomic Blueprint of the Chicken Gut Microbiome.</title>
        <authorList>
            <person name="Gilroy R."/>
            <person name="Ravi A."/>
            <person name="Getino M."/>
            <person name="Pursley I."/>
            <person name="Horton D.L."/>
            <person name="Alikhan N.-F."/>
            <person name="Baker D."/>
            <person name="Gharbi K."/>
            <person name="Hall N."/>
            <person name="Watson M."/>
            <person name="Adriaenssens E.M."/>
            <person name="Foster-Nyarko E."/>
            <person name="Jarju S."/>
            <person name="Secka A."/>
            <person name="Antonio M."/>
            <person name="Oren A."/>
            <person name="Chaudhuri R."/>
            <person name="La Ragione R.M."/>
            <person name="Hildebrand F."/>
            <person name="Pallen M.J."/>
        </authorList>
    </citation>
    <scope>NUCLEOTIDE SEQUENCE [LARGE SCALE GENOMIC DNA]</scope>
    <source>
        <strain evidence="1 2">N37</strain>
    </source>
</reference>
<dbReference type="InterPro" id="IPR045945">
    <property type="entry name" value="DUF6365"/>
</dbReference>
<dbReference type="EMBL" id="JACSQB010000052">
    <property type="protein sequence ID" value="MBD8046867.1"/>
    <property type="molecule type" value="Genomic_DNA"/>
</dbReference>
<dbReference type="SUPFAM" id="SSF53756">
    <property type="entry name" value="UDP-Glycosyltransferase/glycogen phosphorylase"/>
    <property type="match status" value="1"/>
</dbReference>
<evidence type="ECO:0000313" key="2">
    <source>
        <dbReference type="Proteomes" id="UP000627166"/>
    </source>
</evidence>
<comment type="caution">
    <text evidence="1">The sequence shown here is derived from an EMBL/GenBank/DDBJ whole genome shotgun (WGS) entry which is preliminary data.</text>
</comment>
<dbReference type="Proteomes" id="UP000627166">
    <property type="component" value="Unassembled WGS sequence"/>
</dbReference>
<dbReference type="RefSeq" id="WP_191739843.1">
    <property type="nucleotide sequence ID" value="NZ_JACSQB010000052.1"/>
</dbReference>
<keyword evidence="2" id="KW-1185">Reference proteome</keyword>